<dbReference type="GO" id="GO:0016747">
    <property type="term" value="F:acyltransferase activity, transferring groups other than amino-acyl groups"/>
    <property type="evidence" value="ECO:0007669"/>
    <property type="project" value="InterPro"/>
</dbReference>
<name>A0A1M6R7X9_9BACT</name>
<protein>
    <submittedName>
        <fullName evidence="2">Acetyltransferase (GNAT) domain-containing protein</fullName>
    </submittedName>
</protein>
<dbReference type="OrthoDB" id="157327at2"/>
<gene>
    <name evidence="2" type="ORF">SAMN02745216_03212</name>
</gene>
<accession>A0A1M6R7X9</accession>
<dbReference type="InterPro" id="IPR016181">
    <property type="entry name" value="Acyl_CoA_acyltransferase"/>
</dbReference>
<keyword evidence="3" id="KW-1185">Reference proteome</keyword>
<dbReference type="Proteomes" id="UP000183994">
    <property type="component" value="Unassembled WGS sequence"/>
</dbReference>
<dbReference type="AlphaFoldDB" id="A0A1M6R7X9"/>
<dbReference type="Pfam" id="PF13527">
    <property type="entry name" value="Acetyltransf_9"/>
    <property type="match status" value="1"/>
</dbReference>
<dbReference type="PROSITE" id="PS51186">
    <property type="entry name" value="GNAT"/>
    <property type="match status" value="1"/>
</dbReference>
<dbReference type="EMBL" id="FQZU01000021">
    <property type="protein sequence ID" value="SHK28437.1"/>
    <property type="molecule type" value="Genomic_DNA"/>
</dbReference>
<evidence type="ECO:0000313" key="2">
    <source>
        <dbReference type="EMBL" id="SHK28437.1"/>
    </source>
</evidence>
<dbReference type="RefSeq" id="WP_073477276.1">
    <property type="nucleotide sequence ID" value="NZ_FQZU01000021.1"/>
</dbReference>
<dbReference type="SUPFAM" id="SSF55729">
    <property type="entry name" value="Acyl-CoA N-acyltransferases (Nat)"/>
    <property type="match status" value="1"/>
</dbReference>
<keyword evidence="2" id="KW-0808">Transferase</keyword>
<evidence type="ECO:0000259" key="1">
    <source>
        <dbReference type="PROSITE" id="PS51186"/>
    </source>
</evidence>
<feature type="domain" description="N-acetyltransferase" evidence="1">
    <location>
        <begin position="6"/>
        <end position="155"/>
    </location>
</feature>
<dbReference type="InterPro" id="IPR000182">
    <property type="entry name" value="GNAT_dom"/>
</dbReference>
<reference evidence="3" key="1">
    <citation type="submission" date="2016-11" db="EMBL/GenBank/DDBJ databases">
        <authorList>
            <person name="Varghese N."/>
            <person name="Submissions S."/>
        </authorList>
    </citation>
    <scope>NUCLEOTIDE SEQUENCE [LARGE SCALE GENOMIC DNA]</scope>
    <source>
        <strain evidence="3">DSM 16219</strain>
    </source>
</reference>
<organism evidence="2 3">
    <name type="scientific">Desulfatibacillum alkenivorans DSM 16219</name>
    <dbReference type="NCBI Taxonomy" id="1121393"/>
    <lineage>
        <taxon>Bacteria</taxon>
        <taxon>Pseudomonadati</taxon>
        <taxon>Thermodesulfobacteriota</taxon>
        <taxon>Desulfobacteria</taxon>
        <taxon>Desulfobacterales</taxon>
        <taxon>Desulfatibacillaceae</taxon>
        <taxon>Desulfatibacillum</taxon>
    </lineage>
</organism>
<proteinExistence type="predicted"/>
<dbReference type="STRING" id="1121393.SAMN02745216_03212"/>
<evidence type="ECO:0000313" key="3">
    <source>
        <dbReference type="Proteomes" id="UP000183994"/>
    </source>
</evidence>
<sequence length="426" mass="48524">MDSNYEICRGDAALDVSELKTLYRKVFQQEDVAELAGILYHHAPGLPSENWLLAREKNTNALAAACVLIPWTWEMEGVAIKVGEQGLVGTLDEHRKKGLMRGLNDALRRIMLDEGYLLGVIQGIPGFYHNFGYYYSVPLNNHIDAPFHIMPDELEDSSWTFAPAAKDDIPFLLEEDERYRSHYSISVKRDRAVWDYLLSHSKNTEYGSDYFIITHSKTGKRFYCRVPGQGFGSGLIISEVSIDISPDAFMALLVFAKKLAQERKKPYIRFDLHNDSPAGNMAIAMGAKKGSPYAWQISIPDKAAFLRRIAPVLEKRLAESCFKGFSGVYRLEMFAENADLVWNQGALEEVRPGDEDPCPLTFCLNQDLFPLLALGHRTWRELQHTRPDIFPAAQHVRPFDYLARDQSAPMTDVLFPKTKSWVYERY</sequence>
<dbReference type="Gene3D" id="3.40.630.30">
    <property type="match status" value="1"/>
</dbReference>